<organism evidence="1">
    <name type="scientific">Amphimedon queenslandica</name>
    <name type="common">Sponge</name>
    <dbReference type="NCBI Taxonomy" id="400682"/>
    <lineage>
        <taxon>Eukaryota</taxon>
        <taxon>Metazoa</taxon>
        <taxon>Porifera</taxon>
        <taxon>Demospongiae</taxon>
        <taxon>Heteroscleromorpha</taxon>
        <taxon>Haplosclerida</taxon>
        <taxon>Niphatidae</taxon>
        <taxon>Amphimedon</taxon>
    </lineage>
</organism>
<dbReference type="AlphaFoldDB" id="A0A1X7U2H7"/>
<name>A0A1X7U2H7_AMPQE</name>
<reference evidence="1" key="1">
    <citation type="submission" date="2017-05" db="UniProtKB">
        <authorList>
            <consortium name="EnsemblMetazoa"/>
        </authorList>
    </citation>
    <scope>IDENTIFICATION</scope>
</reference>
<proteinExistence type="predicted"/>
<dbReference type="InParanoid" id="A0A1X7U2H7"/>
<protein>
    <submittedName>
        <fullName evidence="1">Uncharacterized protein</fullName>
    </submittedName>
</protein>
<evidence type="ECO:0000313" key="1">
    <source>
        <dbReference type="EnsemblMetazoa" id="Aqu2.1.21876_001"/>
    </source>
</evidence>
<sequence>STTNLTCYFCSPWTSRKDFLLEADSARN</sequence>
<dbReference type="EnsemblMetazoa" id="Aqu2.1.21876_001">
    <property type="protein sequence ID" value="Aqu2.1.21876_001"/>
    <property type="gene ID" value="Aqu2.1.21876"/>
</dbReference>
<accession>A0A1X7U2H7</accession>